<dbReference type="EMBL" id="SSTD01002800">
    <property type="protein sequence ID" value="TYK27398.1"/>
    <property type="molecule type" value="Genomic_DNA"/>
</dbReference>
<dbReference type="InterPro" id="IPR021109">
    <property type="entry name" value="Peptidase_aspartic_dom_sf"/>
</dbReference>
<name>A0A5D3DV75_CUCMM</name>
<dbReference type="EMBL" id="SSTE01004567">
    <property type="protein sequence ID" value="KAA0062486.1"/>
    <property type="molecule type" value="Genomic_DNA"/>
</dbReference>
<evidence type="ECO:0000313" key="3">
    <source>
        <dbReference type="Proteomes" id="UP000321393"/>
    </source>
</evidence>
<proteinExistence type="predicted"/>
<dbReference type="Gene3D" id="2.40.70.10">
    <property type="entry name" value="Acid Proteases"/>
    <property type="match status" value="1"/>
</dbReference>
<evidence type="ECO:0000313" key="2">
    <source>
        <dbReference type="EMBL" id="TYK27398.1"/>
    </source>
</evidence>
<keyword evidence="2" id="KW-0645">Protease</keyword>
<dbReference type="GO" id="GO:0008233">
    <property type="term" value="F:peptidase activity"/>
    <property type="evidence" value="ECO:0007669"/>
    <property type="project" value="UniProtKB-KW"/>
</dbReference>
<gene>
    <name evidence="2" type="ORF">E5676_scaffold325G00820</name>
    <name evidence="1" type="ORF">E6C27_scaffold130G00800</name>
</gene>
<dbReference type="AlphaFoldDB" id="A0A5D3DV75"/>
<organism evidence="2 4">
    <name type="scientific">Cucumis melo var. makuwa</name>
    <name type="common">Oriental melon</name>
    <dbReference type="NCBI Taxonomy" id="1194695"/>
    <lineage>
        <taxon>Eukaryota</taxon>
        <taxon>Viridiplantae</taxon>
        <taxon>Streptophyta</taxon>
        <taxon>Embryophyta</taxon>
        <taxon>Tracheophyta</taxon>
        <taxon>Spermatophyta</taxon>
        <taxon>Magnoliopsida</taxon>
        <taxon>eudicotyledons</taxon>
        <taxon>Gunneridae</taxon>
        <taxon>Pentapetalae</taxon>
        <taxon>rosids</taxon>
        <taxon>fabids</taxon>
        <taxon>Cucurbitales</taxon>
        <taxon>Cucurbitaceae</taxon>
        <taxon>Benincaseae</taxon>
        <taxon>Cucumis</taxon>
    </lineage>
</organism>
<evidence type="ECO:0000313" key="1">
    <source>
        <dbReference type="EMBL" id="KAA0062486.1"/>
    </source>
</evidence>
<sequence>MCPIILSIVSYVRDHTWPENVRAKLLAFHASLASDSYDKLGQTKRKMNQTEEGDNTRMGALKVLSSLQKKEKDTGKMKAVNSAALPIVGLVKQTVVRLGGWNGLVDFVVVKIDDFDVVLGMEFLLEHHVISMPLPNTMQLKKGLARDEPTFMPIPLDSSENPGETVPKDILCVLEKYRDVMPGSLPKSLSP</sequence>
<accession>A0A5D3DV75</accession>
<reference evidence="3 4" key="1">
    <citation type="submission" date="2019-08" db="EMBL/GenBank/DDBJ databases">
        <title>Draft genome sequences of two oriental melons (Cucumis melo L. var makuwa).</title>
        <authorList>
            <person name="Kwon S.-Y."/>
        </authorList>
    </citation>
    <scope>NUCLEOTIDE SEQUENCE [LARGE SCALE GENOMIC DNA]</scope>
    <source>
        <strain evidence="4">cv. Chang Bougi</strain>
        <strain evidence="3">cv. SW 3</strain>
        <tissue evidence="2">Leaf</tissue>
    </source>
</reference>
<dbReference type="Proteomes" id="UP000321393">
    <property type="component" value="Unassembled WGS sequence"/>
</dbReference>
<protein>
    <submittedName>
        <fullName evidence="2">Asp_protease_2 domain-containing protein</fullName>
    </submittedName>
</protein>
<dbReference type="Proteomes" id="UP000321947">
    <property type="component" value="Unassembled WGS sequence"/>
</dbReference>
<dbReference type="OrthoDB" id="1939491at2759"/>
<keyword evidence="2" id="KW-0378">Hydrolase</keyword>
<dbReference type="GO" id="GO:0006508">
    <property type="term" value="P:proteolysis"/>
    <property type="evidence" value="ECO:0007669"/>
    <property type="project" value="UniProtKB-KW"/>
</dbReference>
<evidence type="ECO:0000313" key="4">
    <source>
        <dbReference type="Proteomes" id="UP000321947"/>
    </source>
</evidence>
<comment type="caution">
    <text evidence="2">The sequence shown here is derived from an EMBL/GenBank/DDBJ whole genome shotgun (WGS) entry which is preliminary data.</text>
</comment>
<dbReference type="CDD" id="cd00303">
    <property type="entry name" value="retropepsin_like"/>
    <property type="match status" value="1"/>
</dbReference>